<evidence type="ECO:0000313" key="2">
    <source>
        <dbReference type="Proteomes" id="UP001142610"/>
    </source>
</evidence>
<dbReference type="EMBL" id="JANIBC010000001">
    <property type="protein sequence ID" value="MCQ8183809.1"/>
    <property type="molecule type" value="Genomic_DNA"/>
</dbReference>
<proteinExistence type="predicted"/>
<protein>
    <submittedName>
        <fullName evidence="1">Uncharacterized protein</fullName>
    </submittedName>
</protein>
<dbReference type="RefSeq" id="WP_256617612.1">
    <property type="nucleotide sequence ID" value="NZ_JANIBC010000001.1"/>
</dbReference>
<accession>A0A9X2RGB7</accession>
<sequence>MIWVKSADRCRWTADKVKITDHFSKSGKPLASLTGLKADLPQSTQPLFGQYTALDG</sequence>
<keyword evidence="2" id="KW-1185">Reference proteome</keyword>
<organism evidence="1 2">
    <name type="scientific">Parvularcula maris</name>
    <dbReference type="NCBI Taxonomy" id="2965077"/>
    <lineage>
        <taxon>Bacteria</taxon>
        <taxon>Pseudomonadati</taxon>
        <taxon>Pseudomonadota</taxon>
        <taxon>Alphaproteobacteria</taxon>
        <taxon>Parvularculales</taxon>
        <taxon>Parvularculaceae</taxon>
        <taxon>Parvularcula</taxon>
    </lineage>
</organism>
<reference evidence="1" key="1">
    <citation type="submission" date="2022-07" db="EMBL/GenBank/DDBJ databases">
        <title>Parvularcula maris sp. nov., an algicidal bacterium isolated from seawater.</title>
        <authorList>
            <person name="Li F."/>
        </authorList>
    </citation>
    <scope>NUCLEOTIDE SEQUENCE</scope>
    <source>
        <strain evidence="1">BGMRC 0090</strain>
    </source>
</reference>
<gene>
    <name evidence="1" type="ORF">NOG11_00250</name>
</gene>
<comment type="caution">
    <text evidence="1">The sequence shown here is derived from an EMBL/GenBank/DDBJ whole genome shotgun (WGS) entry which is preliminary data.</text>
</comment>
<dbReference type="AlphaFoldDB" id="A0A9X2RGB7"/>
<name>A0A9X2RGB7_9PROT</name>
<evidence type="ECO:0000313" key="1">
    <source>
        <dbReference type="EMBL" id="MCQ8183809.1"/>
    </source>
</evidence>
<dbReference type="Proteomes" id="UP001142610">
    <property type="component" value="Unassembled WGS sequence"/>
</dbReference>